<proteinExistence type="predicted"/>
<dbReference type="AlphaFoldDB" id="A0AAU7TMY5"/>
<dbReference type="EMBL" id="CP158165">
    <property type="protein sequence ID" value="XBV28023.1"/>
    <property type="molecule type" value="Genomic_DNA"/>
</dbReference>
<name>A0AAU7TMY5_9ACTN</name>
<organism evidence="2">
    <name type="scientific">Kribbella sp. HUAS MG21</name>
    <dbReference type="NCBI Taxonomy" id="3160966"/>
    <lineage>
        <taxon>Bacteria</taxon>
        <taxon>Bacillati</taxon>
        <taxon>Actinomycetota</taxon>
        <taxon>Actinomycetes</taxon>
        <taxon>Propionibacteriales</taxon>
        <taxon>Kribbellaceae</taxon>
        <taxon>Kribbella</taxon>
    </lineage>
</organism>
<sequence length="53" mass="6174">MFTIPPTQESMKAEAAYRLERAKRDYRAANRRQRTAKGSHPEPRHTLRPRPAA</sequence>
<evidence type="ECO:0000313" key="2">
    <source>
        <dbReference type="EMBL" id="XBV28023.1"/>
    </source>
</evidence>
<gene>
    <name evidence="2" type="ORF">ABN611_16680</name>
</gene>
<accession>A0AAU7TMY5</accession>
<protein>
    <submittedName>
        <fullName evidence="2">Uncharacterized protein</fullName>
    </submittedName>
</protein>
<reference evidence="2" key="1">
    <citation type="submission" date="2024-06" db="EMBL/GenBank/DDBJ databases">
        <title>Kribbella sp. strain HUAS MG21 genome sequences.</title>
        <authorList>
            <person name="Mo P."/>
        </authorList>
    </citation>
    <scope>NUCLEOTIDE SEQUENCE</scope>
    <source>
        <strain evidence="2">HUAS MG21</strain>
    </source>
</reference>
<feature type="region of interest" description="Disordered" evidence="1">
    <location>
        <begin position="24"/>
        <end position="53"/>
    </location>
</feature>
<dbReference type="RefSeq" id="WP_350280797.1">
    <property type="nucleotide sequence ID" value="NZ_CP158165.1"/>
</dbReference>
<evidence type="ECO:0000256" key="1">
    <source>
        <dbReference type="SAM" id="MobiDB-lite"/>
    </source>
</evidence>